<gene>
    <name evidence="1" type="ORF">Ga0609869_000136</name>
</gene>
<proteinExistence type="predicted"/>
<accession>A0ABV3XNA6</accession>
<dbReference type="RefSeq" id="WP_125404058.1">
    <property type="nucleotide sequence ID" value="NZ_JBEHHI010000001.1"/>
</dbReference>
<dbReference type="PANTHER" id="PTHR35175">
    <property type="entry name" value="DUF1289 DOMAIN-CONTAINING PROTEIN"/>
    <property type="match status" value="1"/>
</dbReference>
<dbReference type="Proteomes" id="UP001560019">
    <property type="component" value="Unassembled WGS sequence"/>
</dbReference>
<protein>
    <submittedName>
        <fullName evidence="1">Fe-S protein YdhL (DUF1289 family)</fullName>
    </submittedName>
</protein>
<evidence type="ECO:0000313" key="2">
    <source>
        <dbReference type="Proteomes" id="UP001560019"/>
    </source>
</evidence>
<dbReference type="PANTHER" id="PTHR35175:SF2">
    <property type="entry name" value="DUF1289 DOMAIN-CONTAINING PROTEIN"/>
    <property type="match status" value="1"/>
</dbReference>
<dbReference type="Pfam" id="PF06945">
    <property type="entry name" value="DUF1289"/>
    <property type="match status" value="1"/>
</dbReference>
<evidence type="ECO:0000313" key="1">
    <source>
        <dbReference type="EMBL" id="MEX5726783.1"/>
    </source>
</evidence>
<name>A0ABV3XNA6_9RHOB</name>
<dbReference type="EMBL" id="JBEHHI010000001">
    <property type="protein sequence ID" value="MEX5726783.1"/>
    <property type="molecule type" value="Genomic_DNA"/>
</dbReference>
<sequence length="69" mass="7582">MSDETPARPAAGIASPCNRVCTVDRASRLCTGCLRTIDEITLWTRMSDAARQEVMAELPARAHRIGQRP</sequence>
<keyword evidence="2" id="KW-1185">Reference proteome</keyword>
<reference evidence="1 2" key="1">
    <citation type="submission" date="2024-06" db="EMBL/GenBank/DDBJ databases">
        <title>Genome of Rhodovulum iodosum, a marine photoferrotroph.</title>
        <authorList>
            <person name="Bianchini G."/>
            <person name="Nikeleit V."/>
            <person name="Kappler A."/>
            <person name="Bryce C."/>
            <person name="Sanchez-Baracaldo P."/>
        </authorList>
    </citation>
    <scope>NUCLEOTIDE SEQUENCE [LARGE SCALE GENOMIC DNA]</scope>
    <source>
        <strain evidence="1 2">UT/N1</strain>
    </source>
</reference>
<organism evidence="1 2">
    <name type="scientific">Rhodovulum iodosum</name>
    <dbReference type="NCBI Taxonomy" id="68291"/>
    <lineage>
        <taxon>Bacteria</taxon>
        <taxon>Pseudomonadati</taxon>
        <taxon>Pseudomonadota</taxon>
        <taxon>Alphaproteobacteria</taxon>
        <taxon>Rhodobacterales</taxon>
        <taxon>Paracoccaceae</taxon>
        <taxon>Rhodovulum</taxon>
    </lineage>
</organism>
<dbReference type="InterPro" id="IPR010710">
    <property type="entry name" value="DUF1289"/>
</dbReference>
<comment type="caution">
    <text evidence="1">The sequence shown here is derived from an EMBL/GenBank/DDBJ whole genome shotgun (WGS) entry which is preliminary data.</text>
</comment>